<dbReference type="AlphaFoldDB" id="A0A9N9R4T8"/>
<protein>
    <submittedName>
        <fullName evidence="2">Uncharacterized protein</fullName>
    </submittedName>
</protein>
<evidence type="ECO:0000256" key="1">
    <source>
        <dbReference type="SAM" id="SignalP"/>
    </source>
</evidence>
<feature type="chain" id="PRO_5040377825" evidence="1">
    <location>
        <begin position="22"/>
        <end position="836"/>
    </location>
</feature>
<keyword evidence="1" id="KW-0732">Signal</keyword>
<proteinExistence type="predicted"/>
<reference evidence="2" key="1">
    <citation type="submission" date="2021-12" db="EMBL/GenBank/DDBJ databases">
        <authorList>
            <person name="King R."/>
        </authorList>
    </citation>
    <scope>NUCLEOTIDE SEQUENCE</scope>
</reference>
<dbReference type="OrthoDB" id="7493866at2759"/>
<keyword evidence="3" id="KW-1185">Reference proteome</keyword>
<reference evidence="2" key="2">
    <citation type="submission" date="2022-10" db="EMBL/GenBank/DDBJ databases">
        <authorList>
            <consortium name="ENA_rothamsted_submissions"/>
            <consortium name="culmorum"/>
            <person name="King R."/>
        </authorList>
    </citation>
    <scope>NUCLEOTIDE SEQUENCE</scope>
</reference>
<accession>A0A9N9R4T8</accession>
<gene>
    <name evidence="2" type="ORF">DIATSA_LOCUS7816</name>
</gene>
<evidence type="ECO:0000313" key="3">
    <source>
        <dbReference type="Proteomes" id="UP001153714"/>
    </source>
</evidence>
<feature type="signal peptide" evidence="1">
    <location>
        <begin position="1"/>
        <end position="21"/>
    </location>
</feature>
<name>A0A9N9R4T8_9NEOP</name>
<dbReference type="EMBL" id="OU893351">
    <property type="protein sequence ID" value="CAG9790134.1"/>
    <property type="molecule type" value="Genomic_DNA"/>
</dbReference>
<sequence>MDPPIGLFALTFLLVNVVSNCYEIPQSRDVTSRVSEKHLDDVNSNNLESRFGKLSKVYKDLLANKGWNDNKKSKIVKVTYRRRTKKRNGNHPNILYNYVHSHSVVGGNHRNVPLVHSNGINDLVTSVNSQSSWPKSSSYYGGSTSQTVENGFGVPSYYGGSAPESFDNSFSVLNHYDGSTPGTVENGFYGGSKSYDVNNYNSNSRLPSNLDDLQRDDNTGSTSDIFQVAGTWNRRPSNAFRVKWVDNTLDSKTVNPKKYFRSAKNVAVKDVTAEDVTSEDVTSEDVTSEDVTNEDVTSEVMAHDAVTGEGVIVKDVAVDGKTAEDVTSELDQYLLKGADYNNVNVVSKNNKPYWRTFRDKTVEDVTGEDLKVDGETAEDVTSEINENVIRRGVHKNVKLLRNNNKSFWRNFKGETAEDVTSEDVTAEDVTGEGVTAEDVTTDGVTAEDVTSELSKKIYWKTLKTETVEDVTAEDVTAEDVTSEDITPLHIVRDRITHEHPFSKDYIDVSKSDTGKKYILKNVPSTNVFSGYYPSHTHIRFNGNNYGKVHHLPYISSYEQIFQKILTQICEKSKKLLKRKPTLLVIKKLKRISKQLNVLYNLLRERNHIDVDYDLPDDDNQSTDIESPDYINWINPKDSNANGKNYRFTIKQLIRDLKRLKPVNVDLDLQLLYKKLIKYLQYYFLNNNGNAGHARPNLDSVLIPILTALRNQLENPQKSQTPKITLKIKLLLSFLHGKYGGDSWNVDNIDDFENGDDSFDGNYETYSPDYGRIRDLIDGLNDNRLDHSVNLRIDVIQVPDAGQIKENVNSTPKIAETPVILKCCNFNIYSQYIHHHN</sequence>
<evidence type="ECO:0000313" key="2">
    <source>
        <dbReference type="EMBL" id="CAG9790134.1"/>
    </source>
</evidence>
<dbReference type="Proteomes" id="UP001153714">
    <property type="component" value="Chromosome 20"/>
</dbReference>
<organism evidence="2 3">
    <name type="scientific">Diatraea saccharalis</name>
    <name type="common">sugarcane borer</name>
    <dbReference type="NCBI Taxonomy" id="40085"/>
    <lineage>
        <taxon>Eukaryota</taxon>
        <taxon>Metazoa</taxon>
        <taxon>Ecdysozoa</taxon>
        <taxon>Arthropoda</taxon>
        <taxon>Hexapoda</taxon>
        <taxon>Insecta</taxon>
        <taxon>Pterygota</taxon>
        <taxon>Neoptera</taxon>
        <taxon>Endopterygota</taxon>
        <taxon>Lepidoptera</taxon>
        <taxon>Glossata</taxon>
        <taxon>Ditrysia</taxon>
        <taxon>Pyraloidea</taxon>
        <taxon>Crambidae</taxon>
        <taxon>Crambinae</taxon>
        <taxon>Diatraea</taxon>
    </lineage>
</organism>